<dbReference type="Gene3D" id="2.60.40.3110">
    <property type="match status" value="1"/>
</dbReference>
<comment type="subcellular location">
    <subcellularLocation>
        <location evidence="1">Cell outer membrane</location>
        <topology evidence="1">Multi-pass membrane protein</topology>
    </subcellularLocation>
</comment>
<protein>
    <submittedName>
        <fullName evidence="11">Fimbrial biogenesis outer membrane usher protein</fullName>
    </submittedName>
</protein>
<sequence>MVLAMFGWGSAFAQSAEETAGSQNAGVLAEVEFNDEFLHHDKHRRIDVSRFNKGGTALPGSYRVDLFVNQHSVGKAEITLRQIGADVRNVQPCMTKAMLERLGVAMTKLSPESLALLQDANTCALMPDLIEGARATFDQADLRLDVSVPQVAMLRSARGYVDPQYWDDGVTAATLQYNANAYRSEQFGTAFNQAYVGLNAGFNVGAWRFRHNGSLNHNDNGTQYQSVQTNAQRSLASINSQIVLGDSFTDGALFDSVGVRGVTLSTDDRMFPESQRGYAPAIHGMANTNARVQVRQGGNVIYETTVAPGPFEVNDLYPTGYGGDLEVVVTEADGTTRVSRVPYAAAVNALRPGRLRYTATAGKYRDANVDRHPMMTQATIQYGFSNMVTGYGGIIAAENYLAAMGGAALNTSYGAFGADVTQSYSRQQNLPDLNGQSFRLSFSKMVAPTNTNIAVAAYRYSTRHYLSLADAVRLQDLHSEFELNGTPRGRLQLTLNQSLPAGYGSFYLSGSTQNYWSRTGSSTQFQLGYNNSYRRLTYGVAASRQLNLTTGKWDSSVMLNLGIPLGKSAHAPYASSRLQYDSNGAVTAQQAVTGTLGKDNAFAYGMNVDVNSGTGSSTRFGANASYASPVAGFNGSASVSSQYRQASVGMTGGVVAYGGGVVLTPTIGETMAIVEADGASGASVTSGSGLRVDPWGHAVVSSLAPFSLNQVEIDPKGLPMSVELRSTTQPTVPTAGAVVRVKFETDHAGRAAVLRVRTADGKPLPFGAQVLDTEGQHVGVVAQGGRIVVRGLKSDSGVLHVAPHGTSEPACQIPYVLPAVESGKPGKFAVVDITCE</sequence>
<dbReference type="Gene3D" id="3.10.20.410">
    <property type="match status" value="1"/>
</dbReference>
<dbReference type="InterPro" id="IPR025949">
    <property type="entry name" value="PapC-like_C"/>
</dbReference>
<dbReference type="Gene3D" id="2.60.40.2070">
    <property type="match status" value="1"/>
</dbReference>
<evidence type="ECO:0000256" key="7">
    <source>
        <dbReference type="ARBA" id="ARBA00023136"/>
    </source>
</evidence>
<evidence type="ECO:0000313" key="11">
    <source>
        <dbReference type="EMBL" id="URF04441.1"/>
    </source>
</evidence>
<dbReference type="PANTHER" id="PTHR30451">
    <property type="entry name" value="OUTER MEMBRANE USHER PROTEIN"/>
    <property type="match status" value="1"/>
</dbReference>
<organism evidence="11 12">
    <name type="scientific">Cupriavidus campinensis</name>
    <dbReference type="NCBI Taxonomy" id="151783"/>
    <lineage>
        <taxon>Bacteria</taxon>
        <taxon>Pseudomonadati</taxon>
        <taxon>Pseudomonadota</taxon>
        <taxon>Betaproteobacteria</taxon>
        <taxon>Burkholderiales</taxon>
        <taxon>Burkholderiaceae</taxon>
        <taxon>Cupriavidus</taxon>
    </lineage>
</organism>
<keyword evidence="3" id="KW-0813">Transport</keyword>
<dbReference type="GO" id="GO:0009297">
    <property type="term" value="P:pilus assembly"/>
    <property type="evidence" value="ECO:0007669"/>
    <property type="project" value="InterPro"/>
</dbReference>
<dbReference type="InterPro" id="IPR043142">
    <property type="entry name" value="PapC-like_C_sf"/>
</dbReference>
<dbReference type="GO" id="GO:0009279">
    <property type="term" value="C:cell outer membrane"/>
    <property type="evidence" value="ECO:0007669"/>
    <property type="project" value="UniProtKB-SubCell"/>
</dbReference>
<dbReference type="AlphaFoldDB" id="A0AAE9I195"/>
<dbReference type="GO" id="GO:0015473">
    <property type="term" value="F:fimbrial usher porin activity"/>
    <property type="evidence" value="ECO:0007669"/>
    <property type="project" value="InterPro"/>
</dbReference>
<proteinExistence type="inferred from homology"/>
<evidence type="ECO:0000313" key="12">
    <source>
        <dbReference type="Proteomes" id="UP001056132"/>
    </source>
</evidence>
<evidence type="ECO:0000259" key="10">
    <source>
        <dbReference type="Pfam" id="PF13954"/>
    </source>
</evidence>
<dbReference type="Pfam" id="PF13954">
    <property type="entry name" value="PapC_N"/>
    <property type="match status" value="1"/>
</dbReference>
<evidence type="ECO:0000256" key="6">
    <source>
        <dbReference type="ARBA" id="ARBA00022729"/>
    </source>
</evidence>
<accession>A0AAE9I195</accession>
<reference evidence="11" key="2">
    <citation type="submission" date="2022-05" db="EMBL/GenBank/DDBJ databases">
        <authorList>
            <person name="Kunte H.-J."/>
        </authorList>
    </citation>
    <scope>NUCLEOTIDE SEQUENCE</scope>
    <source>
        <strain evidence="11">G5</strain>
    </source>
</reference>
<feature type="domain" description="PapC N-terminal" evidence="10">
    <location>
        <begin position="32"/>
        <end position="181"/>
    </location>
</feature>
<keyword evidence="5" id="KW-0812">Transmembrane</keyword>
<evidence type="ECO:0000256" key="5">
    <source>
        <dbReference type="ARBA" id="ARBA00022692"/>
    </source>
</evidence>
<dbReference type="InterPro" id="IPR025885">
    <property type="entry name" value="PapC_N"/>
</dbReference>
<evidence type="ECO:0000256" key="4">
    <source>
        <dbReference type="ARBA" id="ARBA00022452"/>
    </source>
</evidence>
<evidence type="ECO:0000256" key="8">
    <source>
        <dbReference type="ARBA" id="ARBA00023237"/>
    </source>
</evidence>
<dbReference type="Pfam" id="PF00577">
    <property type="entry name" value="Usher"/>
    <property type="match status" value="1"/>
</dbReference>
<dbReference type="Proteomes" id="UP001056132">
    <property type="component" value="Chromosome 1"/>
</dbReference>
<dbReference type="Gene3D" id="2.60.40.2610">
    <property type="entry name" value="Outer membrane usher protein FimD, plug domain"/>
    <property type="match status" value="1"/>
</dbReference>
<comment type="similarity">
    <text evidence="2">Belongs to the fimbrial export usher family.</text>
</comment>
<keyword evidence="4" id="KW-1134">Transmembrane beta strand</keyword>
<evidence type="ECO:0000256" key="3">
    <source>
        <dbReference type="ARBA" id="ARBA00022448"/>
    </source>
</evidence>
<gene>
    <name evidence="11" type="ORF">M5D45_00820</name>
</gene>
<dbReference type="RefSeq" id="WP_250025001.1">
    <property type="nucleotide sequence ID" value="NZ_CP097330.1"/>
</dbReference>
<keyword evidence="7" id="KW-0472">Membrane</keyword>
<evidence type="ECO:0000256" key="2">
    <source>
        <dbReference type="ARBA" id="ARBA00008064"/>
    </source>
</evidence>
<keyword evidence="8" id="KW-0998">Cell outer membrane</keyword>
<feature type="domain" description="PapC-like C-terminal" evidence="9">
    <location>
        <begin position="754"/>
        <end position="819"/>
    </location>
</feature>
<evidence type="ECO:0000256" key="1">
    <source>
        <dbReference type="ARBA" id="ARBA00004571"/>
    </source>
</evidence>
<dbReference type="InterPro" id="IPR042186">
    <property type="entry name" value="FimD_plug_dom"/>
</dbReference>
<dbReference type="EMBL" id="CP097330">
    <property type="protein sequence ID" value="URF04441.1"/>
    <property type="molecule type" value="Genomic_DNA"/>
</dbReference>
<dbReference type="InterPro" id="IPR037224">
    <property type="entry name" value="PapC_N_sf"/>
</dbReference>
<dbReference type="InterPro" id="IPR000015">
    <property type="entry name" value="Fimb_usher"/>
</dbReference>
<dbReference type="Pfam" id="PF13953">
    <property type="entry name" value="PapC_C"/>
    <property type="match status" value="1"/>
</dbReference>
<dbReference type="PANTHER" id="PTHR30451:SF20">
    <property type="entry name" value="FIMBRIAE USHER"/>
    <property type="match status" value="1"/>
</dbReference>
<name>A0AAE9I195_9BURK</name>
<reference evidence="11" key="1">
    <citation type="journal article" date="2022" name="Microbiol. Resour. Announc.">
        <title>Genome Sequence of Cupriavidus campinensis Strain G5, a Member of a Bacterial Consortium Capable of Polyethylene Degradation.</title>
        <authorList>
            <person name="Schneider B."/>
            <person name="Pfeiffer F."/>
            <person name="Dyall-Smith M."/>
            <person name="Kunte H.J."/>
        </authorList>
    </citation>
    <scope>NUCLEOTIDE SEQUENCE</scope>
    <source>
        <strain evidence="11">G5</strain>
    </source>
</reference>
<evidence type="ECO:0000259" key="9">
    <source>
        <dbReference type="Pfam" id="PF13953"/>
    </source>
</evidence>
<keyword evidence="6" id="KW-0732">Signal</keyword>
<dbReference type="SUPFAM" id="SSF141729">
    <property type="entry name" value="FimD N-terminal domain-like"/>
    <property type="match status" value="1"/>
</dbReference>
<dbReference type="KEGG" id="ccam:M5D45_00820"/>